<comment type="caution">
    <text evidence="2">The sequence shown here is derived from an EMBL/GenBank/DDBJ whole genome shotgun (WGS) entry which is preliminary data.</text>
</comment>
<proteinExistence type="predicted"/>
<keyword evidence="3" id="KW-1185">Reference proteome</keyword>
<sequence>MQRQGQHQEDTTVVEEQNNDGPQSCKHGSVVGAWSDEAPTRNENWNTIGGEDGTEVSTAQLQLPSPSRNAIVVVEDTVLSPMALARVDIPTSSSPRNVAVVEFLDIIVANVALESEEGPFTMVISKSAGKSPKKEKKDKQGVTIDKTEGHEGSHRPAQMVAAAVSHALVAKVEEVSGRPSGNDVDVVTFGPSESSQLSRLLFPMVLAMVADWFWPLGGAFEQMEGMPQAMGNDLTYCMWRRTFSGSMRIGKKYHKGSLRFRLAAICGKGHALKGVVIMVTLTSWEHNSLAMSTIGIK</sequence>
<name>A0A9Q0JTS0_9MAGN</name>
<gene>
    <name evidence="2" type="ORF">NE237_000044</name>
</gene>
<feature type="region of interest" description="Disordered" evidence="1">
    <location>
        <begin position="1"/>
        <end position="52"/>
    </location>
</feature>
<dbReference type="EMBL" id="JAMYWD010000017">
    <property type="protein sequence ID" value="KAJ4949938.1"/>
    <property type="molecule type" value="Genomic_DNA"/>
</dbReference>
<accession>A0A9Q0JTS0</accession>
<reference evidence="2" key="1">
    <citation type="journal article" date="2023" name="Plant J.">
        <title>The genome of the king protea, Protea cynaroides.</title>
        <authorList>
            <person name="Chang J."/>
            <person name="Duong T.A."/>
            <person name="Schoeman C."/>
            <person name="Ma X."/>
            <person name="Roodt D."/>
            <person name="Barker N."/>
            <person name="Li Z."/>
            <person name="Van de Peer Y."/>
            <person name="Mizrachi E."/>
        </authorList>
    </citation>
    <scope>NUCLEOTIDE SEQUENCE</scope>
    <source>
        <tissue evidence="2">Young leaves</tissue>
    </source>
</reference>
<feature type="compositionally biased region" description="Basic and acidic residues" evidence="1">
    <location>
        <begin position="1"/>
        <end position="10"/>
    </location>
</feature>
<feature type="region of interest" description="Disordered" evidence="1">
    <location>
        <begin position="127"/>
        <end position="155"/>
    </location>
</feature>
<evidence type="ECO:0000313" key="2">
    <source>
        <dbReference type="EMBL" id="KAJ4949938.1"/>
    </source>
</evidence>
<evidence type="ECO:0000256" key="1">
    <source>
        <dbReference type="SAM" id="MobiDB-lite"/>
    </source>
</evidence>
<protein>
    <submittedName>
        <fullName evidence="2">Uncharacterized protein</fullName>
    </submittedName>
</protein>
<feature type="compositionally biased region" description="Basic and acidic residues" evidence="1">
    <location>
        <begin position="135"/>
        <end position="154"/>
    </location>
</feature>
<evidence type="ECO:0000313" key="3">
    <source>
        <dbReference type="Proteomes" id="UP001141806"/>
    </source>
</evidence>
<dbReference type="Proteomes" id="UP001141806">
    <property type="component" value="Unassembled WGS sequence"/>
</dbReference>
<dbReference type="AlphaFoldDB" id="A0A9Q0JTS0"/>
<organism evidence="2 3">
    <name type="scientific">Protea cynaroides</name>
    <dbReference type="NCBI Taxonomy" id="273540"/>
    <lineage>
        <taxon>Eukaryota</taxon>
        <taxon>Viridiplantae</taxon>
        <taxon>Streptophyta</taxon>
        <taxon>Embryophyta</taxon>
        <taxon>Tracheophyta</taxon>
        <taxon>Spermatophyta</taxon>
        <taxon>Magnoliopsida</taxon>
        <taxon>Proteales</taxon>
        <taxon>Proteaceae</taxon>
        <taxon>Protea</taxon>
    </lineage>
</organism>